<accession>A0ABQ1IKU6</accession>
<proteinExistence type="inferred from homology"/>
<evidence type="ECO:0000256" key="4">
    <source>
        <dbReference type="ARBA" id="ARBA00029447"/>
    </source>
</evidence>
<evidence type="ECO:0000259" key="7">
    <source>
        <dbReference type="PROSITE" id="PS50113"/>
    </source>
</evidence>
<dbReference type="InterPro" id="IPR000014">
    <property type="entry name" value="PAS"/>
</dbReference>
<dbReference type="InterPro" id="IPR004089">
    <property type="entry name" value="MCPsignal_dom"/>
</dbReference>
<dbReference type="Proteomes" id="UP000603352">
    <property type="component" value="Unassembled WGS sequence"/>
</dbReference>
<keyword evidence="10" id="KW-1185">Reference proteome</keyword>
<dbReference type="Gene3D" id="1.10.287.950">
    <property type="entry name" value="Methyl-accepting chemotaxis protein"/>
    <property type="match status" value="1"/>
</dbReference>
<dbReference type="PRINTS" id="PR00260">
    <property type="entry name" value="CHEMTRNSDUCR"/>
</dbReference>
<dbReference type="Pfam" id="PF00015">
    <property type="entry name" value="MCPsignal"/>
    <property type="match status" value="1"/>
</dbReference>
<evidence type="ECO:0000256" key="1">
    <source>
        <dbReference type="ARBA" id="ARBA00004429"/>
    </source>
</evidence>
<feature type="domain" description="PAC" evidence="7">
    <location>
        <begin position="89"/>
        <end position="141"/>
    </location>
</feature>
<gene>
    <name evidence="9" type="ORF">GCM10011505_28740</name>
</gene>
<dbReference type="SUPFAM" id="SSF58104">
    <property type="entry name" value="Methyl-accepting chemotaxis protein (MCP) signaling domain"/>
    <property type="match status" value="1"/>
</dbReference>
<sequence length="491" mass="52650">MLRQMELLGKYAGVGLWDAVLYEGDAMHAKASWRFSDEFRRLVGFAHGDLAGFPDKVNAWSDRLHPADEGPTFAAFTACLNDKTGRTGYDVPYRLRMKNGEYRWFRAIGGVARDAQGNPLRACGSLIDINAERNQLERMALLDTHAGMGLWDATLHNGDAMDPKSVWRFSDEFRRLVGFERGDMKGFPDHVTSWSDRLHPDDSGPTLDAFGACLADRSGRTGYDVPYRLKTRSGEYRWFRAVGGVSRDAQGNPLRACGSLIDIHGQKLAEFAEARAEADRRKTILDLADTLSARVGMSADRATANTQVVATATEELSASVAEIAARSSTAASASSTAADEAARTNETVQALVAAGNRIGVVIKLINNIASQTNLLALNATIEAARAGDAGKGFSVVANEVKSLAKQTATATDEIVEQIASVQREAARTVDAIQAIAAAIGQVQTISASIASAVSQQDAAAREISASITQVARDVSEVSGNVTKVTEQLRGN</sequence>
<dbReference type="PROSITE" id="PS50111">
    <property type="entry name" value="CHEMOTAXIS_TRANSDUC_2"/>
    <property type="match status" value="1"/>
</dbReference>
<comment type="caution">
    <text evidence="9">The sequence shown here is derived from an EMBL/GenBank/DDBJ whole genome shotgun (WGS) entry which is preliminary data.</text>
</comment>
<feature type="domain" description="PAC" evidence="7">
    <location>
        <begin position="223"/>
        <end position="275"/>
    </location>
</feature>
<dbReference type="PANTHER" id="PTHR32089:SF112">
    <property type="entry name" value="LYSOZYME-LIKE PROTEIN-RELATED"/>
    <property type="match status" value="1"/>
</dbReference>
<dbReference type="InterPro" id="IPR013655">
    <property type="entry name" value="PAS_fold_3"/>
</dbReference>
<dbReference type="RefSeq" id="WP_372402665.1">
    <property type="nucleotide sequence ID" value="NZ_CP121009.1"/>
</dbReference>
<organism evidence="9 10">
    <name type="scientific">Tistrella bauzanensis</name>
    <dbReference type="NCBI Taxonomy" id="657419"/>
    <lineage>
        <taxon>Bacteria</taxon>
        <taxon>Pseudomonadati</taxon>
        <taxon>Pseudomonadota</taxon>
        <taxon>Alphaproteobacteria</taxon>
        <taxon>Geminicoccales</taxon>
        <taxon>Geminicoccaceae</taxon>
        <taxon>Tistrella</taxon>
    </lineage>
</organism>
<dbReference type="PROSITE" id="PS50113">
    <property type="entry name" value="PAC"/>
    <property type="match status" value="2"/>
</dbReference>
<evidence type="ECO:0000259" key="6">
    <source>
        <dbReference type="PROSITE" id="PS50111"/>
    </source>
</evidence>
<dbReference type="SMART" id="SM00086">
    <property type="entry name" value="PAC"/>
    <property type="match status" value="2"/>
</dbReference>
<evidence type="ECO:0000313" key="9">
    <source>
        <dbReference type="EMBL" id="GGB45748.1"/>
    </source>
</evidence>
<comment type="subcellular location">
    <subcellularLocation>
        <location evidence="1">Cell inner membrane</location>
        <topology evidence="1">Multi-pass membrane protein</topology>
    </subcellularLocation>
</comment>
<evidence type="ECO:0000259" key="8">
    <source>
        <dbReference type="PROSITE" id="PS50192"/>
    </source>
</evidence>
<dbReference type="Pfam" id="PF08447">
    <property type="entry name" value="PAS_3"/>
    <property type="match status" value="2"/>
</dbReference>
<dbReference type="InterPro" id="IPR001610">
    <property type="entry name" value="PAC"/>
</dbReference>
<evidence type="ECO:0000256" key="5">
    <source>
        <dbReference type="PROSITE-ProRule" id="PRU00284"/>
    </source>
</evidence>
<protein>
    <submittedName>
        <fullName evidence="9">Chemotaxis sensory transducer protein</fullName>
    </submittedName>
</protein>
<dbReference type="InterPro" id="IPR035965">
    <property type="entry name" value="PAS-like_dom_sf"/>
</dbReference>
<dbReference type="PROSITE" id="PS50192">
    <property type="entry name" value="T_SNARE"/>
    <property type="match status" value="1"/>
</dbReference>
<dbReference type="InterPro" id="IPR000727">
    <property type="entry name" value="T_SNARE_dom"/>
</dbReference>
<dbReference type="Gene3D" id="3.30.450.20">
    <property type="entry name" value="PAS domain"/>
    <property type="match status" value="2"/>
</dbReference>
<evidence type="ECO:0000313" key="10">
    <source>
        <dbReference type="Proteomes" id="UP000603352"/>
    </source>
</evidence>
<feature type="domain" description="Methyl-accepting transducer" evidence="6">
    <location>
        <begin position="298"/>
        <end position="491"/>
    </location>
</feature>
<dbReference type="PANTHER" id="PTHR32089">
    <property type="entry name" value="METHYL-ACCEPTING CHEMOTAXIS PROTEIN MCPB"/>
    <property type="match status" value="1"/>
</dbReference>
<keyword evidence="2" id="KW-0472">Membrane</keyword>
<feature type="domain" description="T-SNARE coiled-coil homology" evidence="8">
    <location>
        <begin position="430"/>
        <end position="484"/>
    </location>
</feature>
<dbReference type="EMBL" id="BMDZ01000033">
    <property type="protein sequence ID" value="GGB45748.1"/>
    <property type="molecule type" value="Genomic_DNA"/>
</dbReference>
<evidence type="ECO:0000256" key="2">
    <source>
        <dbReference type="ARBA" id="ARBA00022519"/>
    </source>
</evidence>
<dbReference type="InterPro" id="IPR000700">
    <property type="entry name" value="PAS-assoc_C"/>
</dbReference>
<evidence type="ECO:0000256" key="3">
    <source>
        <dbReference type="ARBA" id="ARBA00023224"/>
    </source>
</evidence>
<comment type="similarity">
    <text evidence="4">Belongs to the methyl-accepting chemotaxis (MCP) protein family.</text>
</comment>
<dbReference type="InterPro" id="IPR004090">
    <property type="entry name" value="Chemotax_Me-accpt_rcpt"/>
</dbReference>
<keyword evidence="2" id="KW-0997">Cell inner membrane</keyword>
<dbReference type="SMART" id="SM00283">
    <property type="entry name" value="MA"/>
    <property type="match status" value="1"/>
</dbReference>
<reference evidence="10" key="1">
    <citation type="journal article" date="2019" name="Int. J. Syst. Evol. Microbiol.">
        <title>The Global Catalogue of Microorganisms (GCM) 10K type strain sequencing project: providing services to taxonomists for standard genome sequencing and annotation.</title>
        <authorList>
            <consortium name="The Broad Institute Genomics Platform"/>
            <consortium name="The Broad Institute Genome Sequencing Center for Infectious Disease"/>
            <person name="Wu L."/>
            <person name="Ma J."/>
        </authorList>
    </citation>
    <scope>NUCLEOTIDE SEQUENCE [LARGE SCALE GENOMIC DNA]</scope>
    <source>
        <strain evidence="10">CGMCC 1.10188</strain>
    </source>
</reference>
<dbReference type="CDD" id="cd00130">
    <property type="entry name" value="PAS"/>
    <property type="match status" value="2"/>
</dbReference>
<dbReference type="SUPFAM" id="SSF55785">
    <property type="entry name" value="PYP-like sensor domain (PAS domain)"/>
    <property type="match status" value="2"/>
</dbReference>
<name>A0ABQ1IKU6_9PROT</name>
<keyword evidence="2" id="KW-1003">Cell membrane</keyword>
<keyword evidence="3 5" id="KW-0807">Transducer</keyword>